<proteinExistence type="predicted"/>
<dbReference type="InterPro" id="IPR050535">
    <property type="entry name" value="DNA_Repair-Maintenance_Comp"/>
</dbReference>
<dbReference type="PANTHER" id="PTHR30337">
    <property type="entry name" value="COMPONENT OF ATP-DEPENDENT DSDNA EXONUCLEASE"/>
    <property type="match status" value="1"/>
</dbReference>
<dbReference type="InterPro" id="IPR004843">
    <property type="entry name" value="Calcineurin-like_PHP"/>
</dbReference>
<dbReference type="Pfam" id="PF00149">
    <property type="entry name" value="Metallophos"/>
    <property type="match status" value="1"/>
</dbReference>
<sequence length="308" mass="34810">MKFIYVQDTHIKGINPINRKGSYYEDIMAKLTEVLELANGNNVDYIIHGGDLFDSSNVSNIMVDEFIDEVEQTGIPFYIVPGNHDEIGHNWELSKSSSLAHIFRRSKLIKELTLLWDEGGVINGFKYYHNIEQTLAGEKGLICSHPNSPFKIATIHALITKAPLMPSIMHIPIKEVKTDFDVVLVAHNHLQWSIIEQNGTKFVNIGALGRTGIDEADITPTVALIDTETREIRLIPLKSAKPKEVVFDLEKVAQKKQFDGEIDKFISSLDSAKFQSLDLRGLIEFLSKKNNIEKEVKDEVIRRIGENE</sequence>
<gene>
    <name evidence="2" type="ORF">LCGC14_1748100</name>
</gene>
<comment type="caution">
    <text evidence="2">The sequence shown here is derived from an EMBL/GenBank/DDBJ whole genome shotgun (WGS) entry which is preliminary data.</text>
</comment>
<organism evidence="2">
    <name type="scientific">marine sediment metagenome</name>
    <dbReference type="NCBI Taxonomy" id="412755"/>
    <lineage>
        <taxon>unclassified sequences</taxon>
        <taxon>metagenomes</taxon>
        <taxon>ecological metagenomes</taxon>
    </lineage>
</organism>
<dbReference type="SUPFAM" id="SSF56300">
    <property type="entry name" value="Metallo-dependent phosphatases"/>
    <property type="match status" value="1"/>
</dbReference>
<dbReference type="AlphaFoldDB" id="A0A0F9HS24"/>
<name>A0A0F9HS24_9ZZZZ</name>
<dbReference type="PANTHER" id="PTHR30337:SF0">
    <property type="entry name" value="NUCLEASE SBCCD SUBUNIT D"/>
    <property type="match status" value="1"/>
</dbReference>
<reference evidence="2" key="1">
    <citation type="journal article" date="2015" name="Nature">
        <title>Complex archaea that bridge the gap between prokaryotes and eukaryotes.</title>
        <authorList>
            <person name="Spang A."/>
            <person name="Saw J.H."/>
            <person name="Jorgensen S.L."/>
            <person name="Zaremba-Niedzwiedzka K."/>
            <person name="Martijn J."/>
            <person name="Lind A.E."/>
            <person name="van Eijk R."/>
            <person name="Schleper C."/>
            <person name="Guy L."/>
            <person name="Ettema T.J."/>
        </authorList>
    </citation>
    <scope>NUCLEOTIDE SEQUENCE</scope>
</reference>
<dbReference type="EMBL" id="LAZR01016085">
    <property type="protein sequence ID" value="KKM06027.1"/>
    <property type="molecule type" value="Genomic_DNA"/>
</dbReference>
<evidence type="ECO:0000313" key="2">
    <source>
        <dbReference type="EMBL" id="KKM06027.1"/>
    </source>
</evidence>
<dbReference type="GO" id="GO:0016787">
    <property type="term" value="F:hydrolase activity"/>
    <property type="evidence" value="ECO:0007669"/>
    <property type="project" value="InterPro"/>
</dbReference>
<feature type="domain" description="Calcineurin-like phosphoesterase" evidence="1">
    <location>
        <begin position="2"/>
        <end position="189"/>
    </location>
</feature>
<accession>A0A0F9HS24</accession>
<evidence type="ECO:0000259" key="1">
    <source>
        <dbReference type="Pfam" id="PF00149"/>
    </source>
</evidence>
<protein>
    <recommendedName>
        <fullName evidence="1">Calcineurin-like phosphoesterase domain-containing protein</fullName>
    </recommendedName>
</protein>
<dbReference type="InterPro" id="IPR029052">
    <property type="entry name" value="Metallo-depent_PP-like"/>
</dbReference>
<dbReference type="Gene3D" id="3.60.21.10">
    <property type="match status" value="1"/>
</dbReference>